<dbReference type="KEGG" id="cfj:CFIO01_09644"/>
<proteinExistence type="predicted"/>
<dbReference type="Proteomes" id="UP000020467">
    <property type="component" value="Unassembled WGS sequence"/>
</dbReference>
<evidence type="ECO:0000256" key="1">
    <source>
        <dbReference type="SAM" id="SignalP"/>
    </source>
</evidence>
<dbReference type="HOGENOM" id="CLU_187827_0_0_1"/>
<dbReference type="eggNOG" id="ENOG502T4Q9">
    <property type="taxonomic scope" value="Eukaryota"/>
</dbReference>
<feature type="chain" id="PRO_5001457337" evidence="1">
    <location>
        <begin position="19"/>
        <end position="93"/>
    </location>
</feature>
<keyword evidence="1" id="KW-0732">Signal</keyword>
<accession>A0A010RVC5</accession>
<reference evidence="2 3" key="1">
    <citation type="submission" date="2014-02" db="EMBL/GenBank/DDBJ databases">
        <title>The genome sequence of Colletotrichum fioriniae PJ7.</title>
        <authorList>
            <person name="Baroncelli R."/>
            <person name="Thon M.R."/>
        </authorList>
    </citation>
    <scope>NUCLEOTIDE SEQUENCE [LARGE SCALE GENOMIC DNA]</scope>
    <source>
        <strain evidence="2 3">PJ7</strain>
    </source>
</reference>
<gene>
    <name evidence="2" type="ORF">CFIO01_09644</name>
</gene>
<evidence type="ECO:0000313" key="3">
    <source>
        <dbReference type="Proteomes" id="UP000020467"/>
    </source>
</evidence>
<evidence type="ECO:0000313" key="2">
    <source>
        <dbReference type="EMBL" id="EXF84516.1"/>
    </source>
</evidence>
<keyword evidence="3" id="KW-1185">Reference proteome</keyword>
<dbReference type="AlphaFoldDB" id="A0A010RVC5"/>
<dbReference type="OrthoDB" id="4841993at2759"/>
<feature type="signal peptide" evidence="1">
    <location>
        <begin position="1"/>
        <end position="18"/>
    </location>
</feature>
<organism evidence="2 3">
    <name type="scientific">Colletotrichum fioriniae PJ7</name>
    <dbReference type="NCBI Taxonomy" id="1445577"/>
    <lineage>
        <taxon>Eukaryota</taxon>
        <taxon>Fungi</taxon>
        <taxon>Dikarya</taxon>
        <taxon>Ascomycota</taxon>
        <taxon>Pezizomycotina</taxon>
        <taxon>Sordariomycetes</taxon>
        <taxon>Hypocreomycetidae</taxon>
        <taxon>Glomerellales</taxon>
        <taxon>Glomerellaceae</taxon>
        <taxon>Colletotrichum</taxon>
        <taxon>Colletotrichum acutatum species complex</taxon>
    </lineage>
</organism>
<dbReference type="EMBL" id="JARH01000164">
    <property type="protein sequence ID" value="EXF84516.1"/>
    <property type="molecule type" value="Genomic_DNA"/>
</dbReference>
<name>A0A010RVC5_9PEZI</name>
<comment type="caution">
    <text evidence="2">The sequence shown here is derived from an EMBL/GenBank/DDBJ whole genome shotgun (WGS) entry which is preliminary data.</text>
</comment>
<protein>
    <submittedName>
        <fullName evidence="2">Uncharacterized protein</fullName>
    </submittedName>
</protein>
<sequence>MRYFQLTLFTLLTAQGLAAPTTQKPGTNSLAEADPLIEAGKTPPFNPLWHYCQMACRCDDLKGKDGDGFFQCVTNPNCEQCARVGMKKNPHPA</sequence>